<sequence>MVAVVVSIAYGLGQGFRVPELLFGNVSLYLAIYSLGAWGRSRAASRLVRILIIIGMFLWLFLTIGFQFSNPEALAEFTDGASPEAAVAIALLSILLNLLFFGAAYVIGDRAWASARARAALEQRTRELAAEREHSAAQAVVLERVRIARELHDVVAHHVSVMGIQAGAARRVLDRDPAQAEEALTAIEQSARRAVEDLQNLLGTLRSDEPEDTPAPSTLGVDQLESLVSEVTGAGRAARFATVGTPRPVDGTVGNTLYRVAQEALTNSLKHAGPSAEIDVRLRYLDDAVEIEISDTGGRPVTRAAGAGLGQLGMRERVDAVGGTLEAGPRSRGGYLVRARIPAAA</sequence>
<evidence type="ECO:0000313" key="12">
    <source>
        <dbReference type="Proteomes" id="UP001321498"/>
    </source>
</evidence>
<dbReference type="Gene3D" id="1.20.5.1930">
    <property type="match status" value="1"/>
</dbReference>
<keyword evidence="7" id="KW-0067">ATP-binding</keyword>
<evidence type="ECO:0000256" key="7">
    <source>
        <dbReference type="ARBA" id="ARBA00022840"/>
    </source>
</evidence>
<keyword evidence="5" id="KW-0547">Nucleotide-binding</keyword>
<dbReference type="Gene3D" id="3.30.565.10">
    <property type="entry name" value="Histidine kinase-like ATPase, C-terminal domain"/>
    <property type="match status" value="1"/>
</dbReference>
<keyword evidence="9" id="KW-1133">Transmembrane helix</keyword>
<dbReference type="EMBL" id="AP027731">
    <property type="protein sequence ID" value="BDZ45254.1"/>
    <property type="molecule type" value="Genomic_DNA"/>
</dbReference>
<dbReference type="Pfam" id="PF07730">
    <property type="entry name" value="HisKA_3"/>
    <property type="match status" value="1"/>
</dbReference>
<keyword evidence="3" id="KW-0597">Phosphoprotein</keyword>
<keyword evidence="9" id="KW-0812">Transmembrane</keyword>
<feature type="transmembrane region" description="Helical" evidence="9">
    <location>
        <begin position="50"/>
        <end position="68"/>
    </location>
</feature>
<keyword evidence="9" id="KW-0472">Membrane</keyword>
<dbReference type="SUPFAM" id="SSF55874">
    <property type="entry name" value="ATPase domain of HSP90 chaperone/DNA topoisomerase II/histidine kinase"/>
    <property type="match status" value="1"/>
</dbReference>
<evidence type="ECO:0000256" key="2">
    <source>
        <dbReference type="ARBA" id="ARBA00012438"/>
    </source>
</evidence>
<evidence type="ECO:0000256" key="4">
    <source>
        <dbReference type="ARBA" id="ARBA00022679"/>
    </source>
</evidence>
<feature type="domain" description="Histidine kinase/HSP90-like ATPase" evidence="10">
    <location>
        <begin position="252"/>
        <end position="345"/>
    </location>
</feature>
<keyword evidence="6" id="KW-0418">Kinase</keyword>
<dbReference type="PANTHER" id="PTHR24421:SF10">
    <property type="entry name" value="NITRATE_NITRITE SENSOR PROTEIN NARQ"/>
    <property type="match status" value="1"/>
</dbReference>
<organism evidence="11 12">
    <name type="scientific">Naasia aerilata</name>
    <dbReference type="NCBI Taxonomy" id="1162966"/>
    <lineage>
        <taxon>Bacteria</taxon>
        <taxon>Bacillati</taxon>
        <taxon>Actinomycetota</taxon>
        <taxon>Actinomycetes</taxon>
        <taxon>Micrococcales</taxon>
        <taxon>Microbacteriaceae</taxon>
        <taxon>Naasia</taxon>
    </lineage>
</organism>
<dbReference type="Proteomes" id="UP001321498">
    <property type="component" value="Chromosome"/>
</dbReference>
<dbReference type="Pfam" id="PF02518">
    <property type="entry name" value="HATPase_c"/>
    <property type="match status" value="1"/>
</dbReference>
<dbReference type="SMART" id="SM00387">
    <property type="entry name" value="HATPase_c"/>
    <property type="match status" value="1"/>
</dbReference>
<feature type="transmembrane region" description="Helical" evidence="9">
    <location>
        <begin position="88"/>
        <end position="108"/>
    </location>
</feature>
<dbReference type="InterPro" id="IPR050482">
    <property type="entry name" value="Sensor_HK_TwoCompSys"/>
</dbReference>
<keyword evidence="12" id="KW-1185">Reference proteome</keyword>
<evidence type="ECO:0000256" key="5">
    <source>
        <dbReference type="ARBA" id="ARBA00022741"/>
    </source>
</evidence>
<comment type="catalytic activity">
    <reaction evidence="1">
        <text>ATP + protein L-histidine = ADP + protein N-phospho-L-histidine.</text>
        <dbReference type="EC" id="2.7.13.3"/>
    </reaction>
</comment>
<dbReference type="PANTHER" id="PTHR24421">
    <property type="entry name" value="NITRATE/NITRITE SENSOR PROTEIN NARX-RELATED"/>
    <property type="match status" value="1"/>
</dbReference>
<dbReference type="InterPro" id="IPR011712">
    <property type="entry name" value="Sig_transdc_His_kin_sub3_dim/P"/>
</dbReference>
<dbReference type="RefSeq" id="WP_286278624.1">
    <property type="nucleotide sequence ID" value="NZ_AP027731.1"/>
</dbReference>
<feature type="transmembrane region" description="Helical" evidence="9">
    <location>
        <begin position="21"/>
        <end position="38"/>
    </location>
</feature>
<evidence type="ECO:0000259" key="10">
    <source>
        <dbReference type="SMART" id="SM00387"/>
    </source>
</evidence>
<evidence type="ECO:0000313" key="11">
    <source>
        <dbReference type="EMBL" id="BDZ45254.1"/>
    </source>
</evidence>
<dbReference type="CDD" id="cd16917">
    <property type="entry name" value="HATPase_UhpB-NarQ-NarX-like"/>
    <property type="match status" value="1"/>
</dbReference>
<gene>
    <name evidence="11" type="ORF">GCM10025866_11630</name>
</gene>
<dbReference type="EC" id="2.7.13.3" evidence="2"/>
<keyword evidence="8" id="KW-0902">Two-component regulatory system</keyword>
<evidence type="ECO:0000256" key="3">
    <source>
        <dbReference type="ARBA" id="ARBA00022553"/>
    </source>
</evidence>
<evidence type="ECO:0000256" key="6">
    <source>
        <dbReference type="ARBA" id="ARBA00022777"/>
    </source>
</evidence>
<keyword evidence="4" id="KW-0808">Transferase</keyword>
<dbReference type="InterPro" id="IPR036890">
    <property type="entry name" value="HATPase_C_sf"/>
</dbReference>
<evidence type="ECO:0000256" key="9">
    <source>
        <dbReference type="SAM" id="Phobius"/>
    </source>
</evidence>
<dbReference type="InterPro" id="IPR003594">
    <property type="entry name" value="HATPase_dom"/>
</dbReference>
<evidence type="ECO:0000256" key="1">
    <source>
        <dbReference type="ARBA" id="ARBA00000085"/>
    </source>
</evidence>
<evidence type="ECO:0000256" key="8">
    <source>
        <dbReference type="ARBA" id="ARBA00023012"/>
    </source>
</evidence>
<name>A0ABM8GAK9_9MICO</name>
<reference evidence="12" key="1">
    <citation type="journal article" date="2019" name="Int. J. Syst. Evol. Microbiol.">
        <title>The Global Catalogue of Microorganisms (GCM) 10K type strain sequencing project: providing services to taxonomists for standard genome sequencing and annotation.</title>
        <authorList>
            <consortium name="The Broad Institute Genomics Platform"/>
            <consortium name="The Broad Institute Genome Sequencing Center for Infectious Disease"/>
            <person name="Wu L."/>
            <person name="Ma J."/>
        </authorList>
    </citation>
    <scope>NUCLEOTIDE SEQUENCE [LARGE SCALE GENOMIC DNA]</scope>
    <source>
        <strain evidence="12">NBRC 108725</strain>
    </source>
</reference>
<accession>A0ABM8GAK9</accession>
<protein>
    <recommendedName>
        <fullName evidence="2">histidine kinase</fullName>
        <ecNumber evidence="2">2.7.13.3</ecNumber>
    </recommendedName>
</protein>
<proteinExistence type="predicted"/>